<dbReference type="AlphaFoldDB" id="A0A5C3EW37"/>
<dbReference type="Proteomes" id="UP000323386">
    <property type="component" value="Unassembled WGS sequence"/>
</dbReference>
<accession>A0A5C3EW37</accession>
<sequence>MASCSAEWRLRCEPSALLRSAHGPSMTCDKQCTSSDLREALSGAPLKDCQCQPRPTYEGLRASRELISKYGRCHPRRQVHTTLRYGTCLRWSMPTCRPFGLRSASLPKRRETRSFLPIRRSVPVRTAPSDRLVGAGPVVRDEGGSIRGCPASANANYLARLACLLELQPVRRRSPHEIGSAPGYLQ</sequence>
<proteinExistence type="predicted"/>
<reference evidence="1 2" key="1">
    <citation type="submission" date="2018-03" db="EMBL/GenBank/DDBJ databases">
        <authorList>
            <person name="Guldener U."/>
        </authorList>
    </citation>
    <scope>NUCLEOTIDE SEQUENCE [LARGE SCALE GENOMIC DNA]</scope>
    <source>
        <strain evidence="1 2">DAOM196992</strain>
    </source>
</reference>
<dbReference type="EMBL" id="OOIP01000003">
    <property type="protein sequence ID" value="SPO35975.1"/>
    <property type="molecule type" value="Genomic_DNA"/>
</dbReference>
<evidence type="ECO:0000313" key="1">
    <source>
        <dbReference type="EMBL" id="SPO35975.1"/>
    </source>
</evidence>
<evidence type="ECO:0000313" key="2">
    <source>
        <dbReference type="Proteomes" id="UP000323386"/>
    </source>
</evidence>
<gene>
    <name evidence="1" type="ORF">PSFLO_01446</name>
</gene>
<name>A0A5C3EW37_9BASI</name>
<protein>
    <submittedName>
        <fullName evidence="1">Uncharacterized protein</fullName>
    </submittedName>
</protein>
<organism evidence="1 2">
    <name type="scientific">Pseudozyma flocculosa</name>
    <dbReference type="NCBI Taxonomy" id="84751"/>
    <lineage>
        <taxon>Eukaryota</taxon>
        <taxon>Fungi</taxon>
        <taxon>Dikarya</taxon>
        <taxon>Basidiomycota</taxon>
        <taxon>Ustilaginomycotina</taxon>
        <taxon>Ustilaginomycetes</taxon>
        <taxon>Ustilaginales</taxon>
        <taxon>Ustilaginaceae</taxon>
        <taxon>Pseudozyma</taxon>
    </lineage>
</organism>
<keyword evidence="2" id="KW-1185">Reference proteome</keyword>